<feature type="transmembrane region" description="Helical" evidence="1">
    <location>
        <begin position="32"/>
        <end position="56"/>
    </location>
</feature>
<dbReference type="OrthoDB" id="303319at2157"/>
<dbReference type="RefSeq" id="WP_012807589.1">
    <property type="nucleotide sequence ID" value="NZ_CP039375.1"/>
</dbReference>
<dbReference type="Proteomes" id="UP000297053">
    <property type="component" value="Chromosome"/>
</dbReference>
<evidence type="ECO:0000313" key="2">
    <source>
        <dbReference type="EMBL" id="NLV11564.1"/>
    </source>
</evidence>
<dbReference type="EMBL" id="CP039375">
    <property type="protein sequence ID" value="QCD64762.1"/>
    <property type="molecule type" value="Genomic_DNA"/>
</dbReference>
<name>A0A4D6KC12_9EURY</name>
<reference evidence="3 4" key="2">
    <citation type="submission" date="2019-04" db="EMBL/GenBank/DDBJ databases">
        <authorList>
            <person name="Yang S."/>
            <person name="Wei W."/>
        </authorList>
    </citation>
    <scope>NUCLEOTIDE SEQUENCE [LARGE SCALE GENOMIC DNA]</scope>
    <source>
        <strain evidence="3">JP60</strain>
        <strain evidence="4">ZP60</strain>
    </source>
</reference>
<reference evidence="2" key="3">
    <citation type="submission" date="2019-12" db="EMBL/GenBank/DDBJ databases">
        <title>Whole-genome sequence of Halomicrobium mukohataei pws1.</title>
        <authorList>
            <person name="Verma D.K."/>
            <person name="Gopal K."/>
            <person name="Prasad E.S."/>
        </authorList>
    </citation>
    <scope>NUCLEOTIDE SEQUENCE</scope>
    <source>
        <strain evidence="2">Pws1</strain>
    </source>
</reference>
<proteinExistence type="predicted"/>
<dbReference type="GeneID" id="94360561"/>
<keyword evidence="1" id="KW-0472">Membrane</keyword>
<sequence length="66" mass="6792">MTIVLRGFFVSSAVLLALLGLATPTIEPGTGTFVISVLSGAMLGAVFLGSAACIYADWDPFEELLG</sequence>
<organism evidence="3 4">
    <name type="scientific">Halomicrobium mukohataei</name>
    <dbReference type="NCBI Taxonomy" id="57705"/>
    <lineage>
        <taxon>Archaea</taxon>
        <taxon>Methanobacteriati</taxon>
        <taxon>Methanobacteriota</taxon>
        <taxon>Stenosarchaea group</taxon>
        <taxon>Halobacteria</taxon>
        <taxon>Halobacteriales</taxon>
        <taxon>Haloarculaceae</taxon>
        <taxon>Halomicrobium</taxon>
    </lineage>
</organism>
<keyword evidence="1" id="KW-0812">Transmembrane</keyword>
<dbReference type="Proteomes" id="UP000608662">
    <property type="component" value="Unassembled WGS sequence"/>
</dbReference>
<evidence type="ECO:0000313" key="3">
    <source>
        <dbReference type="EMBL" id="QCD64762.1"/>
    </source>
</evidence>
<keyword evidence="1" id="KW-1133">Transmembrane helix</keyword>
<dbReference type="EMBL" id="WOYG01000001">
    <property type="protein sequence ID" value="NLV11564.1"/>
    <property type="molecule type" value="Genomic_DNA"/>
</dbReference>
<evidence type="ECO:0000256" key="1">
    <source>
        <dbReference type="SAM" id="Phobius"/>
    </source>
</evidence>
<dbReference type="KEGG" id="halz:E5139_03545"/>
<evidence type="ECO:0000313" key="4">
    <source>
        <dbReference type="Proteomes" id="UP000297053"/>
    </source>
</evidence>
<dbReference type="AlphaFoldDB" id="A0A4D6KC12"/>
<protein>
    <submittedName>
        <fullName evidence="3">Uncharacterized protein</fullName>
    </submittedName>
</protein>
<gene>
    <name evidence="3" type="ORF">E5139_03545</name>
    <name evidence="2" type="ORF">GOC74_16675</name>
</gene>
<accession>A0A4D6KC12</accession>
<reference evidence="3 4" key="1">
    <citation type="submission" date="2019-04" db="EMBL/GenBank/DDBJ databases">
        <title>Complete genome sequence of Arthrobacter sp. ZXY-2 associated with effective atrazine degradation and salt adaptation.</title>
        <authorList>
            <person name="Zhao X."/>
        </authorList>
    </citation>
    <scope>NUCLEOTIDE SEQUENCE [LARGE SCALE GENOMIC DNA]</scope>
    <source>
        <strain evidence="3">JP60</strain>
        <strain evidence="4">ZP60</strain>
    </source>
</reference>